<protein>
    <submittedName>
        <fullName evidence="3">SDR family NAD(P)-dependent oxidoreductase</fullName>
    </submittedName>
</protein>
<dbReference type="GO" id="GO:0016491">
    <property type="term" value="F:oxidoreductase activity"/>
    <property type="evidence" value="ECO:0007669"/>
    <property type="project" value="UniProtKB-KW"/>
</dbReference>
<dbReference type="InterPro" id="IPR002347">
    <property type="entry name" value="SDR_fam"/>
</dbReference>
<dbReference type="AlphaFoldDB" id="A0A3M8DKI3"/>
<reference evidence="3 4" key="1">
    <citation type="submission" date="2018-10" db="EMBL/GenBank/DDBJ databases">
        <title>Phylogenomics of Brevibacillus.</title>
        <authorList>
            <person name="Dunlap C."/>
        </authorList>
    </citation>
    <scope>NUCLEOTIDE SEQUENCE [LARGE SCALE GENOMIC DNA]</scope>
    <source>
        <strain evidence="3 4">JCM 15774</strain>
    </source>
</reference>
<organism evidence="3 4">
    <name type="scientific">Brevibacillus nitrificans</name>
    <dbReference type="NCBI Taxonomy" id="651560"/>
    <lineage>
        <taxon>Bacteria</taxon>
        <taxon>Bacillati</taxon>
        <taxon>Bacillota</taxon>
        <taxon>Bacilli</taxon>
        <taxon>Bacillales</taxon>
        <taxon>Paenibacillaceae</taxon>
        <taxon>Brevibacillus</taxon>
    </lineage>
</organism>
<dbReference type="Pfam" id="PF00106">
    <property type="entry name" value="adh_short"/>
    <property type="match status" value="1"/>
</dbReference>
<evidence type="ECO:0000313" key="4">
    <source>
        <dbReference type="Proteomes" id="UP000269573"/>
    </source>
</evidence>
<evidence type="ECO:0000256" key="2">
    <source>
        <dbReference type="ARBA" id="ARBA00023002"/>
    </source>
</evidence>
<dbReference type="SUPFAM" id="SSF51735">
    <property type="entry name" value="NAD(P)-binding Rossmann-fold domains"/>
    <property type="match status" value="1"/>
</dbReference>
<dbReference type="PANTHER" id="PTHR24320:SF283">
    <property type="entry name" value="RETINOL DEHYDROGENASE 11"/>
    <property type="match status" value="1"/>
</dbReference>
<evidence type="ECO:0000256" key="1">
    <source>
        <dbReference type="ARBA" id="ARBA00006484"/>
    </source>
</evidence>
<dbReference type="Gene3D" id="3.40.50.720">
    <property type="entry name" value="NAD(P)-binding Rossmann-like Domain"/>
    <property type="match status" value="1"/>
</dbReference>
<dbReference type="RefSeq" id="WP_122922658.1">
    <property type="nucleotide sequence ID" value="NZ_RHHU01000003.1"/>
</dbReference>
<sequence>MQQPLETNYTARTTAEEVIKNSRLHGKVVIVTGGSAGLGLETAKSLAKGGATVIVPARNIRKAREALFEVENVVLYPAEFDLNKRDTVELFISWFQEHFHTLDILINCAGIMAIPYQTDSLGNELQISSNYLGHYYLTKGLLPSLKNTKGARVVNLSSRAHWFGPFNFDDPNFADTRYDKWIAYGHSKTAMSLMTVALDMLYQADGIRSFAVHPGSIVTNLSDSLTDEEMRAIGAITASGERRFTSYNDENKTIPEGAATIVWCAVSSDLDGYGGVYCENSDIAKVALDESNREGVRPWAIDEKLALKLWRETPVLFR</sequence>
<dbReference type="PRINTS" id="PR00081">
    <property type="entry name" value="GDHRDH"/>
</dbReference>
<name>A0A3M8DKI3_9BACL</name>
<gene>
    <name evidence="3" type="ORF">EDM59_05410</name>
</gene>
<proteinExistence type="inferred from homology"/>
<dbReference type="Proteomes" id="UP000269573">
    <property type="component" value="Unassembled WGS sequence"/>
</dbReference>
<dbReference type="EMBL" id="RHHU01000003">
    <property type="protein sequence ID" value="RNB88556.1"/>
    <property type="molecule type" value="Genomic_DNA"/>
</dbReference>
<dbReference type="PANTHER" id="PTHR24320">
    <property type="entry name" value="RETINOL DEHYDROGENASE"/>
    <property type="match status" value="1"/>
</dbReference>
<dbReference type="InterPro" id="IPR036291">
    <property type="entry name" value="NAD(P)-bd_dom_sf"/>
</dbReference>
<keyword evidence="4" id="KW-1185">Reference proteome</keyword>
<evidence type="ECO:0000313" key="3">
    <source>
        <dbReference type="EMBL" id="RNB88556.1"/>
    </source>
</evidence>
<comment type="caution">
    <text evidence="3">The sequence shown here is derived from an EMBL/GenBank/DDBJ whole genome shotgun (WGS) entry which is preliminary data.</text>
</comment>
<comment type="similarity">
    <text evidence="1">Belongs to the short-chain dehydrogenases/reductases (SDR) family.</text>
</comment>
<accession>A0A3M8DKI3</accession>
<keyword evidence="2" id="KW-0560">Oxidoreductase</keyword>